<feature type="domain" description="HTH merR-type" evidence="4">
    <location>
        <begin position="1"/>
        <end position="70"/>
    </location>
</feature>
<evidence type="ECO:0008006" key="8">
    <source>
        <dbReference type="Google" id="ProtNLM"/>
    </source>
</evidence>
<organism evidence="6 7">
    <name type="scientific">Tessaracoccus aquimaris</name>
    <dbReference type="NCBI Taxonomy" id="1332264"/>
    <lineage>
        <taxon>Bacteria</taxon>
        <taxon>Bacillati</taxon>
        <taxon>Actinomycetota</taxon>
        <taxon>Actinomycetes</taxon>
        <taxon>Propionibacteriales</taxon>
        <taxon>Propionibacteriaceae</taxon>
        <taxon>Tessaracoccus</taxon>
    </lineage>
</organism>
<evidence type="ECO:0000313" key="6">
    <source>
        <dbReference type="EMBL" id="AQP46619.1"/>
    </source>
</evidence>
<dbReference type="GO" id="GO:0003700">
    <property type="term" value="F:DNA-binding transcription factor activity"/>
    <property type="evidence" value="ECO:0007669"/>
    <property type="project" value="InterPro"/>
</dbReference>
<evidence type="ECO:0000256" key="3">
    <source>
        <dbReference type="ARBA" id="ARBA00023163"/>
    </source>
</evidence>
<dbReference type="Pfam" id="PF02310">
    <property type="entry name" value="B12-binding"/>
    <property type="match status" value="1"/>
</dbReference>
<name>A0A1Q2CKH7_9ACTN</name>
<dbReference type="GO" id="GO:0046872">
    <property type="term" value="F:metal ion binding"/>
    <property type="evidence" value="ECO:0007669"/>
    <property type="project" value="InterPro"/>
</dbReference>
<dbReference type="Gene3D" id="1.10.1240.10">
    <property type="entry name" value="Methionine synthase domain"/>
    <property type="match status" value="1"/>
</dbReference>
<protein>
    <recommendedName>
        <fullName evidence="8">HTH merR-type domain-containing protein</fullName>
    </recommendedName>
</protein>
<dbReference type="InterPro" id="IPR006158">
    <property type="entry name" value="Cobalamin-bd"/>
</dbReference>
<evidence type="ECO:0000256" key="1">
    <source>
        <dbReference type="ARBA" id="ARBA00023015"/>
    </source>
</evidence>
<dbReference type="STRING" id="1332264.BW730_02795"/>
<dbReference type="InterPro" id="IPR047057">
    <property type="entry name" value="MerR_fam"/>
</dbReference>
<dbReference type="Gene3D" id="1.10.1660.10">
    <property type="match status" value="1"/>
</dbReference>
<dbReference type="Pfam" id="PF13411">
    <property type="entry name" value="MerR_1"/>
    <property type="match status" value="1"/>
</dbReference>
<dbReference type="InterPro" id="IPR009061">
    <property type="entry name" value="DNA-bd_dom_put_sf"/>
</dbReference>
<feature type="domain" description="B12-binding" evidence="5">
    <location>
        <begin position="176"/>
        <end position="297"/>
    </location>
</feature>
<dbReference type="KEGG" id="tes:BW730_02795"/>
<dbReference type="PROSITE" id="PS51332">
    <property type="entry name" value="B12_BINDING"/>
    <property type="match status" value="1"/>
</dbReference>
<dbReference type="SUPFAM" id="SSF52242">
    <property type="entry name" value="Cobalamin (vitamin B12)-binding domain"/>
    <property type="match status" value="1"/>
</dbReference>
<dbReference type="RefSeq" id="WP_158522457.1">
    <property type="nucleotide sequence ID" value="NZ_CP019606.1"/>
</dbReference>
<dbReference type="AlphaFoldDB" id="A0A1Q2CKH7"/>
<dbReference type="InterPro" id="IPR036594">
    <property type="entry name" value="Meth_synthase_dom"/>
</dbReference>
<accession>A0A1Q2CKH7</accession>
<evidence type="ECO:0000259" key="5">
    <source>
        <dbReference type="PROSITE" id="PS51332"/>
    </source>
</evidence>
<keyword evidence="7" id="KW-1185">Reference proteome</keyword>
<evidence type="ECO:0000313" key="7">
    <source>
        <dbReference type="Proteomes" id="UP000188145"/>
    </source>
</evidence>
<dbReference type="GO" id="GO:0031419">
    <property type="term" value="F:cobalamin binding"/>
    <property type="evidence" value="ECO:0007669"/>
    <property type="project" value="InterPro"/>
</dbReference>
<dbReference type="EMBL" id="CP019606">
    <property type="protein sequence ID" value="AQP46619.1"/>
    <property type="molecule type" value="Genomic_DNA"/>
</dbReference>
<dbReference type="CDD" id="cd01104">
    <property type="entry name" value="HTH_MlrA-CarA"/>
    <property type="match status" value="1"/>
</dbReference>
<reference evidence="7" key="1">
    <citation type="submission" date="2017-02" db="EMBL/GenBank/DDBJ databases">
        <title>Tessaracoccus aquaemaris sp. nov., isolated from the intestine of a Korean rockfish, Sebastes schlegelii, in a marine aquaculture pond.</title>
        <authorList>
            <person name="Tak E.J."/>
            <person name="Bae J.-W."/>
        </authorList>
    </citation>
    <scope>NUCLEOTIDE SEQUENCE [LARGE SCALE GENOMIC DNA]</scope>
    <source>
        <strain evidence="7">NSG39</strain>
    </source>
</reference>
<dbReference type="OrthoDB" id="9800334at2"/>
<proteinExistence type="predicted"/>
<dbReference type="Proteomes" id="UP000188145">
    <property type="component" value="Chromosome"/>
</dbReference>
<dbReference type="SMART" id="SM00422">
    <property type="entry name" value="HTH_MERR"/>
    <property type="match status" value="1"/>
</dbReference>
<dbReference type="SUPFAM" id="SSF46955">
    <property type="entry name" value="Putative DNA-binding domain"/>
    <property type="match status" value="1"/>
</dbReference>
<dbReference type="Gene3D" id="3.40.50.280">
    <property type="entry name" value="Cobalamin-binding domain"/>
    <property type="match status" value="1"/>
</dbReference>
<dbReference type="PANTHER" id="PTHR30204">
    <property type="entry name" value="REDOX-CYCLING DRUG-SENSING TRANSCRIPTIONAL ACTIVATOR SOXR"/>
    <property type="match status" value="1"/>
</dbReference>
<keyword evidence="2" id="KW-0238">DNA-binding</keyword>
<sequence>MFTIKQVAGLTGVSEAVLRAWESRYGVVTPERSAGRYRLYSDAQIAVLREMAALVEAGMPPSRAAAVLMSASHPVGAAGARTTSPGAAEGGAHGEGAALIRAAANLDPAQLDAAIAAGEPRQFEAFADHWLPGRLRELGDAWAAGEVGVAGEHFASAGLMRAIAASFDDAGPAVIPGRVLVGLPPGSRHEVMLFAFASCLKRAGVDVVYLGADVPAVDWERAAGEHRARAAVIAVTSYRPRSGSAQAVVDRLAALVPPVGIWIGGSRRSDVTGGRPLPDAPSEAAALVARSLRAGGA</sequence>
<keyword evidence="3" id="KW-0804">Transcription</keyword>
<dbReference type="InterPro" id="IPR000551">
    <property type="entry name" value="MerR-type_HTH_dom"/>
</dbReference>
<dbReference type="PROSITE" id="PS50937">
    <property type="entry name" value="HTH_MERR_2"/>
    <property type="match status" value="1"/>
</dbReference>
<gene>
    <name evidence="6" type="ORF">BW730_02795</name>
</gene>
<dbReference type="GO" id="GO:0003677">
    <property type="term" value="F:DNA binding"/>
    <property type="evidence" value="ECO:0007669"/>
    <property type="project" value="UniProtKB-KW"/>
</dbReference>
<evidence type="ECO:0000256" key="2">
    <source>
        <dbReference type="ARBA" id="ARBA00023125"/>
    </source>
</evidence>
<keyword evidence="1" id="KW-0805">Transcription regulation</keyword>
<dbReference type="InterPro" id="IPR036724">
    <property type="entry name" value="Cobalamin-bd_sf"/>
</dbReference>
<evidence type="ECO:0000259" key="4">
    <source>
        <dbReference type="PROSITE" id="PS50937"/>
    </source>
</evidence>
<dbReference type="PANTHER" id="PTHR30204:SF67">
    <property type="entry name" value="HTH-TYPE TRANSCRIPTIONAL REGULATOR MLRA-RELATED"/>
    <property type="match status" value="1"/>
</dbReference>